<evidence type="ECO:0000313" key="3">
    <source>
        <dbReference type="Proteomes" id="UP000028725"/>
    </source>
</evidence>
<dbReference type="SUPFAM" id="SSF49464">
    <property type="entry name" value="Carboxypeptidase regulatory domain-like"/>
    <property type="match status" value="1"/>
</dbReference>
<dbReference type="OrthoDB" id="5378704at2"/>
<dbReference type="PROSITE" id="PS51257">
    <property type="entry name" value="PROKAR_LIPOPROTEIN"/>
    <property type="match status" value="1"/>
</dbReference>
<evidence type="ECO:0000256" key="1">
    <source>
        <dbReference type="SAM" id="SignalP"/>
    </source>
</evidence>
<comment type="caution">
    <text evidence="2">The sequence shown here is derived from an EMBL/GenBank/DDBJ whole genome shotgun (WGS) entry which is preliminary data.</text>
</comment>
<dbReference type="InterPro" id="IPR008969">
    <property type="entry name" value="CarboxyPept-like_regulatory"/>
</dbReference>
<protein>
    <recommendedName>
        <fullName evidence="4">Lipoprotein</fullName>
    </recommendedName>
</protein>
<dbReference type="RefSeq" id="WP_063769203.1">
    <property type="nucleotide sequence ID" value="NZ_JMCB01000003.1"/>
</dbReference>
<dbReference type="PATRIC" id="fig|394096.3.peg.2138"/>
<organism evidence="2 3">
    <name type="scientific">Hyalangium minutum</name>
    <dbReference type="NCBI Taxonomy" id="394096"/>
    <lineage>
        <taxon>Bacteria</taxon>
        <taxon>Pseudomonadati</taxon>
        <taxon>Myxococcota</taxon>
        <taxon>Myxococcia</taxon>
        <taxon>Myxococcales</taxon>
        <taxon>Cystobacterineae</taxon>
        <taxon>Archangiaceae</taxon>
        <taxon>Hyalangium</taxon>
    </lineage>
</organism>
<feature type="chain" id="PRO_5001800037" description="Lipoprotein" evidence="1">
    <location>
        <begin position="23"/>
        <end position="540"/>
    </location>
</feature>
<reference evidence="2 3" key="1">
    <citation type="submission" date="2014-04" db="EMBL/GenBank/DDBJ databases">
        <title>Genome assembly of Hyalangium minutum DSM 14724.</title>
        <authorList>
            <person name="Sharma G."/>
            <person name="Subramanian S."/>
        </authorList>
    </citation>
    <scope>NUCLEOTIDE SEQUENCE [LARGE SCALE GENOMIC DNA]</scope>
    <source>
        <strain evidence="2 3">DSM 14724</strain>
    </source>
</reference>
<dbReference type="Proteomes" id="UP000028725">
    <property type="component" value="Unassembled WGS sequence"/>
</dbReference>
<accession>A0A085WSF7</accession>
<feature type="signal peptide" evidence="1">
    <location>
        <begin position="1"/>
        <end position="22"/>
    </location>
</feature>
<evidence type="ECO:0000313" key="2">
    <source>
        <dbReference type="EMBL" id="KFE70620.1"/>
    </source>
</evidence>
<evidence type="ECO:0008006" key="4">
    <source>
        <dbReference type="Google" id="ProtNLM"/>
    </source>
</evidence>
<gene>
    <name evidence="2" type="ORF">DB31_5662</name>
</gene>
<keyword evidence="3" id="KW-1185">Reference proteome</keyword>
<proteinExistence type="predicted"/>
<dbReference type="STRING" id="394096.DB31_5662"/>
<name>A0A085WSF7_9BACT</name>
<dbReference type="EMBL" id="JMCB01000003">
    <property type="protein sequence ID" value="KFE70620.1"/>
    <property type="molecule type" value="Genomic_DNA"/>
</dbReference>
<dbReference type="AlphaFoldDB" id="A0A085WSF7"/>
<keyword evidence="1" id="KW-0732">Signal</keyword>
<sequence>MSRMSPPLRALLALAVTSSACAYLPDDPKESTLVCRNDSECGEGEVCFLDGCGNPGQFIFVEVTPNPKAGLHPQDFPVENLRPQQNLELFGRATLQGEVRRESLMPSPESSTVAYSSPIFVRATGESLLIPGVTRLYKTNLVPDNGRFELSVGSGRYTVTLTAEDPQVPPVSESRAVNPGQAVPLQFLLPASTAVTRLAGKVVRQGTTLVDADLEVQALDDSLRPLSQRVPVVRSSGEFLLALSPLAAKLEHVLVQVTVPRADTLVPQKTFTVDPRPGVTAPLELGDYGEGVTVQGLVVNREKLPVANASVYLQGKVGGGGEFRSRSATTDANGRFELLSLPSHPDTPLTLYAVPPASTPAGLILVSTAIPRGGITLQDIVCPDKIVASGTLMRPEGLPAAGVRVVAEPVGEVTGWPRPAVNTEAESATDEDGRYRLRLDPGEYRFDFIPAENLPRVSRFVTVLPSVDLEVAPFTLSKGRRITGRVKLSEPDLSNPTSAAAYAFIRFFRVVNVEGKPTAVLLAQAVADSAGSYAATLPTR</sequence>